<reference evidence="2 3" key="1">
    <citation type="submission" date="2019-06" db="EMBL/GenBank/DDBJ databases">
        <title>Sequencing the genomes of 1000 actinobacteria strains.</title>
        <authorList>
            <person name="Klenk H.-P."/>
        </authorList>
    </citation>
    <scope>NUCLEOTIDE SEQUENCE [LARGE SCALE GENOMIC DNA]</scope>
    <source>
        <strain evidence="2 3">DSM 20169</strain>
    </source>
</reference>
<feature type="transmembrane region" description="Helical" evidence="1">
    <location>
        <begin position="121"/>
        <end position="145"/>
    </location>
</feature>
<name>A0A543BB86_9MICO</name>
<organism evidence="2 3">
    <name type="scientific">Microbacterium saperdae</name>
    <dbReference type="NCBI Taxonomy" id="69368"/>
    <lineage>
        <taxon>Bacteria</taxon>
        <taxon>Bacillati</taxon>
        <taxon>Actinomycetota</taxon>
        <taxon>Actinomycetes</taxon>
        <taxon>Micrococcales</taxon>
        <taxon>Microbacteriaceae</taxon>
        <taxon>Microbacterium</taxon>
    </lineage>
</organism>
<keyword evidence="1" id="KW-1133">Transmembrane helix</keyword>
<keyword evidence="1" id="KW-0812">Transmembrane</keyword>
<keyword evidence="1" id="KW-0472">Membrane</keyword>
<evidence type="ECO:0000256" key="1">
    <source>
        <dbReference type="SAM" id="Phobius"/>
    </source>
</evidence>
<evidence type="ECO:0000313" key="2">
    <source>
        <dbReference type="EMBL" id="TQL82110.1"/>
    </source>
</evidence>
<comment type="caution">
    <text evidence="2">The sequence shown here is derived from an EMBL/GenBank/DDBJ whole genome shotgun (WGS) entry which is preliminary data.</text>
</comment>
<sequence length="177" mass="18264">MMGRPTSKETVLSLAQTPPQTSALAGAPVIARIRRVLILAVVAALVYPMFMVASSGYCPGGVDGNGGFIDASGQPVDEALPCVQLTLGPSPLVYVGIALIVLLALGRVLRASDEPTALRTLDRAAIGVGALVVVAVIVSVVWFSLIPLDQFSSGSISVFSPFPFGVIDVDVTPMTES</sequence>
<evidence type="ECO:0000313" key="3">
    <source>
        <dbReference type="Proteomes" id="UP000317209"/>
    </source>
</evidence>
<evidence type="ECO:0008006" key="4">
    <source>
        <dbReference type="Google" id="ProtNLM"/>
    </source>
</evidence>
<keyword evidence="3" id="KW-1185">Reference proteome</keyword>
<proteinExistence type="predicted"/>
<dbReference type="AlphaFoldDB" id="A0A543BB86"/>
<accession>A0A543BB86</accession>
<protein>
    <recommendedName>
        <fullName evidence="4">Cell division protein FtsK</fullName>
    </recommendedName>
</protein>
<dbReference type="Proteomes" id="UP000317209">
    <property type="component" value="Unassembled WGS sequence"/>
</dbReference>
<dbReference type="EMBL" id="VFOX01000002">
    <property type="protein sequence ID" value="TQL82110.1"/>
    <property type="molecule type" value="Genomic_DNA"/>
</dbReference>
<feature type="transmembrane region" description="Helical" evidence="1">
    <location>
        <begin position="36"/>
        <end position="57"/>
    </location>
</feature>
<feature type="transmembrane region" description="Helical" evidence="1">
    <location>
        <begin position="91"/>
        <end position="109"/>
    </location>
</feature>
<gene>
    <name evidence="2" type="ORF">FB560_3593</name>
</gene>